<dbReference type="InterPro" id="IPR007197">
    <property type="entry name" value="rSAM"/>
</dbReference>
<reference evidence="8" key="1">
    <citation type="journal article" date="2019" name="Int. J. Syst. Evol. Microbiol.">
        <title>The Global Catalogue of Microorganisms (GCM) 10K type strain sequencing project: providing services to taxonomists for standard genome sequencing and annotation.</title>
        <authorList>
            <consortium name="The Broad Institute Genomics Platform"/>
            <consortium name="The Broad Institute Genome Sequencing Center for Infectious Disease"/>
            <person name="Wu L."/>
            <person name="Ma J."/>
        </authorList>
    </citation>
    <scope>NUCLEOTIDE SEQUENCE [LARGE SCALE GENOMIC DNA]</scope>
    <source>
        <strain evidence="8">JCM 16904</strain>
    </source>
</reference>
<dbReference type="PANTHER" id="PTHR43409">
    <property type="entry name" value="ANAEROBIC MAGNESIUM-PROTOPORPHYRIN IX MONOMETHYL ESTER CYCLASE-RELATED"/>
    <property type="match status" value="1"/>
</dbReference>
<gene>
    <name evidence="7" type="ORF">GCM10022224_023860</name>
</gene>
<dbReference type="InterPro" id="IPR058240">
    <property type="entry name" value="rSAM_sf"/>
</dbReference>
<keyword evidence="2" id="KW-0949">S-adenosyl-L-methionine</keyword>
<keyword evidence="5" id="KW-0411">Iron-sulfur</keyword>
<protein>
    <submittedName>
        <fullName evidence="7">RiPP maturation radical SAM C-methyltransferase</fullName>
    </submittedName>
</protein>
<dbReference type="CDD" id="cd02068">
    <property type="entry name" value="radical_SAM_B12_BD"/>
    <property type="match status" value="1"/>
</dbReference>
<dbReference type="InterPro" id="IPR006158">
    <property type="entry name" value="Cobalamin-bd"/>
</dbReference>
<evidence type="ECO:0000256" key="5">
    <source>
        <dbReference type="ARBA" id="ARBA00023014"/>
    </source>
</evidence>
<evidence type="ECO:0000256" key="4">
    <source>
        <dbReference type="ARBA" id="ARBA00023004"/>
    </source>
</evidence>
<name>A0ABP7BHM5_9ACTN</name>
<comment type="caution">
    <text evidence="7">The sequence shown here is derived from an EMBL/GenBank/DDBJ whole genome shotgun (WGS) entry which is preliminary data.</text>
</comment>
<evidence type="ECO:0000256" key="2">
    <source>
        <dbReference type="ARBA" id="ARBA00022691"/>
    </source>
</evidence>
<evidence type="ECO:0000256" key="3">
    <source>
        <dbReference type="ARBA" id="ARBA00022723"/>
    </source>
</evidence>
<dbReference type="Gene3D" id="3.80.30.20">
    <property type="entry name" value="tm_1862 like domain"/>
    <property type="match status" value="1"/>
</dbReference>
<evidence type="ECO:0000259" key="6">
    <source>
        <dbReference type="PROSITE" id="PS51332"/>
    </source>
</evidence>
<dbReference type="InterPro" id="IPR023984">
    <property type="entry name" value="rSAM_ocin_1"/>
</dbReference>
<dbReference type="NCBIfam" id="TIGR03975">
    <property type="entry name" value="rSAM_ocin_1"/>
    <property type="match status" value="1"/>
</dbReference>
<dbReference type="SFLD" id="SFLDF00324">
    <property type="entry name" value="bacteriocin_maturation"/>
    <property type="match status" value="1"/>
</dbReference>
<dbReference type="PANTHER" id="PTHR43409:SF7">
    <property type="entry name" value="BLL1977 PROTEIN"/>
    <property type="match status" value="1"/>
</dbReference>
<evidence type="ECO:0000313" key="8">
    <source>
        <dbReference type="Proteomes" id="UP001500902"/>
    </source>
</evidence>
<organism evidence="7 8">
    <name type="scientific">Nonomuraea antimicrobica</name>
    <dbReference type="NCBI Taxonomy" id="561173"/>
    <lineage>
        <taxon>Bacteria</taxon>
        <taxon>Bacillati</taxon>
        <taxon>Actinomycetota</taxon>
        <taxon>Actinomycetes</taxon>
        <taxon>Streptosporangiales</taxon>
        <taxon>Streptosporangiaceae</taxon>
        <taxon>Nonomuraea</taxon>
    </lineage>
</organism>
<sequence>MPWAVVDFPSIALGILRRSVAKAMPDVEIETLYANIAYADWIAEHHEFGSADYRFYAEDSYFLGCGDWVFSSSLHDTHEWRVGDYAELMAGRVSDQRLRTSSVLHGLSGRFVRDIAERVAALEPDVVGFTTTFQQNAATLAAAREIKKLDPRIVTVLGGANCDGVQGAALHRNYPFVDFVVRGEGELAFPQVLGAIRDGGSVLDVPGLCWRDANGTSVANAMTMRPLSPSDMVMPDYDAYFDQWAPSRVANWAAPVLVVEAARGCWWGEKHHCTFCGLNGSFMQFRSKSPATFFDEIVTLARRHQILDVCVVDNILDMSYLSSLVPSLIESGYDLRFHYEIKSNLRLDQLRLLAQAGIVTVQPGIESLSSHVLRLMDKGVSGCQNVRLLRDASTAGVVTSWNYLYGFPGETSQDYETVLAQIPALHHLMPPETVNRIAIERFSPYFDRPELGFADLKPTAQNSLIYGLPEEELLDISYIFDAAPRGIDENAADRLREVLDGWRDEARKSRLTQCDLGHRIVLVSRRAHFDWTVLVIDDPVECAAFRLLEQPRRVQSLVSKLSAQCGRDISLPDLEGLLRRWRALGLIFEDDGQIIHVVPEAVNGELLRVGAAVDAHETGRPEPSMPRA</sequence>
<dbReference type="SFLD" id="SFLDS00029">
    <property type="entry name" value="Radical_SAM"/>
    <property type="match status" value="1"/>
</dbReference>
<dbReference type="SFLD" id="SFLDG01082">
    <property type="entry name" value="B12-binding_domain_containing"/>
    <property type="match status" value="1"/>
</dbReference>
<dbReference type="Proteomes" id="UP001500902">
    <property type="component" value="Unassembled WGS sequence"/>
</dbReference>
<dbReference type="SUPFAM" id="SSF102114">
    <property type="entry name" value="Radical SAM enzymes"/>
    <property type="match status" value="1"/>
</dbReference>
<comment type="cofactor">
    <cofactor evidence="1">
        <name>[4Fe-4S] cluster</name>
        <dbReference type="ChEBI" id="CHEBI:49883"/>
    </cofactor>
</comment>
<dbReference type="Pfam" id="PF04055">
    <property type="entry name" value="Radical_SAM"/>
    <property type="match status" value="1"/>
</dbReference>
<accession>A0ABP7BHM5</accession>
<keyword evidence="3" id="KW-0479">Metal-binding</keyword>
<evidence type="ECO:0000313" key="7">
    <source>
        <dbReference type="EMBL" id="GAA3659674.1"/>
    </source>
</evidence>
<keyword evidence="8" id="KW-1185">Reference proteome</keyword>
<keyword evidence="4" id="KW-0408">Iron</keyword>
<dbReference type="Pfam" id="PF02310">
    <property type="entry name" value="B12-binding"/>
    <property type="match status" value="1"/>
</dbReference>
<dbReference type="InterPro" id="IPR051198">
    <property type="entry name" value="BchE-like"/>
</dbReference>
<dbReference type="Gene3D" id="3.40.50.280">
    <property type="entry name" value="Cobalamin-binding domain"/>
    <property type="match status" value="1"/>
</dbReference>
<dbReference type="SMART" id="SM00729">
    <property type="entry name" value="Elp3"/>
    <property type="match status" value="1"/>
</dbReference>
<feature type="domain" description="B12-binding" evidence="6">
    <location>
        <begin position="65"/>
        <end position="203"/>
    </location>
</feature>
<dbReference type="PROSITE" id="PS51332">
    <property type="entry name" value="B12_BINDING"/>
    <property type="match status" value="1"/>
</dbReference>
<proteinExistence type="predicted"/>
<dbReference type="InterPro" id="IPR006638">
    <property type="entry name" value="Elp3/MiaA/NifB-like_rSAM"/>
</dbReference>
<dbReference type="RefSeq" id="WP_344876076.1">
    <property type="nucleotide sequence ID" value="NZ_BAAAZP010000041.1"/>
</dbReference>
<dbReference type="EMBL" id="BAAAZP010000041">
    <property type="protein sequence ID" value="GAA3659674.1"/>
    <property type="molecule type" value="Genomic_DNA"/>
</dbReference>
<evidence type="ECO:0000256" key="1">
    <source>
        <dbReference type="ARBA" id="ARBA00001966"/>
    </source>
</evidence>
<dbReference type="InterPro" id="IPR023404">
    <property type="entry name" value="rSAM_horseshoe"/>
</dbReference>